<evidence type="ECO:0000256" key="1">
    <source>
        <dbReference type="SAM" id="MobiDB-lite"/>
    </source>
</evidence>
<evidence type="ECO:0000313" key="2">
    <source>
        <dbReference type="EMBL" id="VVE07301.1"/>
    </source>
</evidence>
<evidence type="ECO:0000313" key="3">
    <source>
        <dbReference type="Proteomes" id="UP000334380"/>
    </source>
</evidence>
<sequence length="162" mass="15915">MGKSNDQLQQDGAEVAQSGEPSDALAGATEQASSVTTDTASSGAGATLADVGLATASNASDGESSMVSGAASGAENASIQPGTPASQGDAVLAAASLAVTHSEATERFAGLHALVSKIEGIEAATLERLRADLNELGTLLGLHTTASQRAQISGDYKASDLS</sequence>
<organism evidence="2 3">
    <name type="scientific">Pandoraea terrigena</name>
    <dbReference type="NCBI Taxonomy" id="2508292"/>
    <lineage>
        <taxon>Bacteria</taxon>
        <taxon>Pseudomonadati</taxon>
        <taxon>Pseudomonadota</taxon>
        <taxon>Betaproteobacteria</taxon>
        <taxon>Burkholderiales</taxon>
        <taxon>Burkholderiaceae</taxon>
        <taxon>Pandoraea</taxon>
    </lineage>
</organism>
<accession>A0A5E4V5C9</accession>
<feature type="compositionally biased region" description="Low complexity" evidence="1">
    <location>
        <begin position="32"/>
        <end position="44"/>
    </location>
</feature>
<proteinExistence type="predicted"/>
<feature type="compositionally biased region" description="Polar residues" evidence="1">
    <location>
        <begin position="75"/>
        <end position="86"/>
    </location>
</feature>
<dbReference type="RefSeq" id="WP_150613083.1">
    <property type="nucleotide sequence ID" value="NZ_CABPRU010000005.1"/>
</dbReference>
<keyword evidence="3" id="KW-1185">Reference proteome</keyword>
<name>A0A5E4V5C9_9BURK</name>
<protein>
    <submittedName>
        <fullName evidence="2">Uncharacterized protein</fullName>
    </submittedName>
</protein>
<dbReference type="Proteomes" id="UP000334380">
    <property type="component" value="Unassembled WGS sequence"/>
</dbReference>
<feature type="compositionally biased region" description="Polar residues" evidence="1">
    <location>
        <begin position="58"/>
        <end position="67"/>
    </location>
</feature>
<feature type="region of interest" description="Disordered" evidence="1">
    <location>
        <begin position="1"/>
        <end position="44"/>
    </location>
</feature>
<dbReference type="AlphaFoldDB" id="A0A5E4V5C9"/>
<feature type="compositionally biased region" description="Polar residues" evidence="1">
    <location>
        <begin position="1"/>
        <end position="10"/>
    </location>
</feature>
<dbReference type="OrthoDB" id="9989300at2"/>
<dbReference type="EMBL" id="CABPRU010000005">
    <property type="protein sequence ID" value="VVE07301.1"/>
    <property type="molecule type" value="Genomic_DNA"/>
</dbReference>
<feature type="region of interest" description="Disordered" evidence="1">
    <location>
        <begin position="58"/>
        <end position="87"/>
    </location>
</feature>
<reference evidence="2 3" key="1">
    <citation type="submission" date="2019-08" db="EMBL/GenBank/DDBJ databases">
        <authorList>
            <person name="Peeters C."/>
        </authorList>
    </citation>
    <scope>NUCLEOTIDE SEQUENCE [LARGE SCALE GENOMIC DNA]</scope>
    <source>
        <strain evidence="2 3">LMG 31013</strain>
    </source>
</reference>
<gene>
    <name evidence="2" type="ORF">PTE31013_02456</name>
</gene>